<name>A0ABP6E0R2_9ACTN</name>
<feature type="region of interest" description="Disordered" evidence="1">
    <location>
        <begin position="177"/>
        <end position="209"/>
    </location>
</feature>
<evidence type="ECO:0000256" key="1">
    <source>
        <dbReference type="SAM" id="MobiDB-lite"/>
    </source>
</evidence>
<feature type="region of interest" description="Disordered" evidence="1">
    <location>
        <begin position="420"/>
        <end position="444"/>
    </location>
</feature>
<evidence type="ECO:0000256" key="3">
    <source>
        <dbReference type="SAM" id="SignalP"/>
    </source>
</evidence>
<feature type="chain" id="PRO_5047007661" description="Aromatic ring-opening dioxygenase LigA" evidence="3">
    <location>
        <begin position="23"/>
        <end position="444"/>
    </location>
</feature>
<gene>
    <name evidence="4" type="ORF">GCM10009864_21560</name>
</gene>
<keyword evidence="2" id="KW-0472">Membrane</keyword>
<evidence type="ECO:0000313" key="4">
    <source>
        <dbReference type="EMBL" id="GAA2655627.1"/>
    </source>
</evidence>
<keyword evidence="5" id="KW-1185">Reference proteome</keyword>
<keyword evidence="2" id="KW-0812">Transmembrane</keyword>
<keyword evidence="3" id="KW-0732">Signal</keyword>
<organism evidence="4 5">
    <name type="scientific">Streptomyces lunalinharesii</name>
    <dbReference type="NCBI Taxonomy" id="333384"/>
    <lineage>
        <taxon>Bacteria</taxon>
        <taxon>Bacillati</taxon>
        <taxon>Actinomycetota</taxon>
        <taxon>Actinomycetes</taxon>
        <taxon>Kitasatosporales</taxon>
        <taxon>Streptomycetaceae</taxon>
        <taxon>Streptomyces</taxon>
    </lineage>
</organism>
<proteinExistence type="predicted"/>
<comment type="caution">
    <text evidence="4">The sequence shown here is derived from an EMBL/GenBank/DDBJ whole genome shotgun (WGS) entry which is preliminary data.</text>
</comment>
<feature type="transmembrane region" description="Helical" evidence="2">
    <location>
        <begin position="386"/>
        <end position="408"/>
    </location>
</feature>
<feature type="compositionally biased region" description="Low complexity" evidence="1">
    <location>
        <begin position="177"/>
        <end position="203"/>
    </location>
</feature>
<accession>A0ABP6E0R2</accession>
<dbReference type="Proteomes" id="UP001500994">
    <property type="component" value="Unassembled WGS sequence"/>
</dbReference>
<dbReference type="EMBL" id="BAAARK010000005">
    <property type="protein sequence ID" value="GAA2655627.1"/>
    <property type="molecule type" value="Genomic_DNA"/>
</dbReference>
<evidence type="ECO:0008006" key="6">
    <source>
        <dbReference type="Google" id="ProtNLM"/>
    </source>
</evidence>
<reference evidence="5" key="1">
    <citation type="journal article" date="2019" name="Int. J. Syst. Evol. Microbiol.">
        <title>The Global Catalogue of Microorganisms (GCM) 10K type strain sequencing project: providing services to taxonomists for standard genome sequencing and annotation.</title>
        <authorList>
            <consortium name="The Broad Institute Genomics Platform"/>
            <consortium name="The Broad Institute Genome Sequencing Center for Infectious Disease"/>
            <person name="Wu L."/>
            <person name="Ma J."/>
        </authorList>
    </citation>
    <scope>NUCLEOTIDE SEQUENCE [LARGE SCALE GENOMIC DNA]</scope>
    <source>
        <strain evidence="5">JCM 16374</strain>
    </source>
</reference>
<sequence length="444" mass="45415">MRGLAALAALALPALTSAPSAAADGAPRYRTAAGSKPVKGAESAAEAPRLDRGQHVDTFRRGETKYYAVALDGTSNAYFPVVAVPRPGTKVEDYTDRLTVKVEDSGGTTCGSDGTAQFHSGGTAYPVADYAARLIGPGVANCQHAGPYYVVVSREGPLTSGPEPWAVEIGHLTEPALQGAAPSPSAPGGWSSATPAPPTDATTHQVLGGSGFNDAAAVRRGVWRDRLAPGETRFYRVPVDWGQRLNLSAELPNSTTPTTAFVPSALGLTVYNPARGAVSQDGFVAYDGKPAAARAFTAPVAYGNRAAPERAVAGMRFAGWYYVAVTLSARTAAAFPQGAALTLRVDLRGTPQAGPGYVSPAGDLGSPPGDDGTRGPAQGTGGPRTAVAYAGIGVGVLLLAGLGAWTVLARRAAARGTVPTVLPRPELPTDQQTTRASPRRPAAP</sequence>
<protein>
    <recommendedName>
        <fullName evidence="6">Aromatic ring-opening dioxygenase LigA</fullName>
    </recommendedName>
</protein>
<feature type="region of interest" description="Disordered" evidence="1">
    <location>
        <begin position="352"/>
        <end position="382"/>
    </location>
</feature>
<evidence type="ECO:0000313" key="5">
    <source>
        <dbReference type="Proteomes" id="UP001500994"/>
    </source>
</evidence>
<feature type="signal peptide" evidence="3">
    <location>
        <begin position="1"/>
        <end position="22"/>
    </location>
</feature>
<feature type="region of interest" description="Disordered" evidence="1">
    <location>
        <begin position="20"/>
        <end position="54"/>
    </location>
</feature>
<keyword evidence="2" id="KW-1133">Transmembrane helix</keyword>
<evidence type="ECO:0000256" key="2">
    <source>
        <dbReference type="SAM" id="Phobius"/>
    </source>
</evidence>